<evidence type="ECO:0000256" key="2">
    <source>
        <dbReference type="ARBA" id="ARBA00022723"/>
    </source>
</evidence>
<comment type="similarity">
    <text evidence="1 7">Belongs to the dUTPase family.</text>
</comment>
<keyword evidence="10" id="KW-1185">Reference proteome</keyword>
<keyword evidence="2 7" id="KW-0479">Metal-binding</keyword>
<dbReference type="GO" id="GO:0000287">
    <property type="term" value="F:magnesium ion binding"/>
    <property type="evidence" value="ECO:0007669"/>
    <property type="project" value="UniProtKB-UniRule"/>
</dbReference>
<gene>
    <name evidence="7 9" type="primary">dut</name>
    <name evidence="9" type="ORF">GCM10011511_55540</name>
</gene>
<feature type="binding site" evidence="7">
    <location>
        <position position="80"/>
    </location>
    <ligand>
        <name>substrate</name>
    </ligand>
</feature>
<keyword evidence="3 7" id="KW-0378">Hydrolase</keyword>
<dbReference type="RefSeq" id="WP_188937960.1">
    <property type="nucleotide sequence ID" value="NZ_BMJC01000008.1"/>
</dbReference>
<evidence type="ECO:0000256" key="4">
    <source>
        <dbReference type="ARBA" id="ARBA00022842"/>
    </source>
</evidence>
<dbReference type="UniPathway" id="UPA00610">
    <property type="reaction ID" value="UER00666"/>
</dbReference>
<evidence type="ECO:0000256" key="7">
    <source>
        <dbReference type="HAMAP-Rule" id="MF_00116"/>
    </source>
</evidence>
<dbReference type="PANTHER" id="PTHR11241:SF0">
    <property type="entry name" value="DEOXYURIDINE 5'-TRIPHOSPHATE NUCLEOTIDOHYDROLASE"/>
    <property type="match status" value="1"/>
</dbReference>
<dbReference type="Proteomes" id="UP000607559">
    <property type="component" value="Unassembled WGS sequence"/>
</dbReference>
<comment type="cofactor">
    <cofactor evidence="7">
        <name>Mg(2+)</name>
        <dbReference type="ChEBI" id="CHEBI:18420"/>
    </cofactor>
</comment>
<comment type="caution">
    <text evidence="7">Lacks conserved residue(s) required for the propagation of feature annotation.</text>
</comment>
<protein>
    <recommendedName>
        <fullName evidence="7">Deoxyuridine 5'-triphosphate nucleotidohydrolase</fullName>
        <shortName evidence="7">dUTPase</shortName>
        <ecNumber evidence="7">3.6.1.23</ecNumber>
    </recommendedName>
    <alternativeName>
        <fullName evidence="7">dUTP pyrophosphatase</fullName>
    </alternativeName>
</protein>
<dbReference type="NCBIfam" id="TIGR00576">
    <property type="entry name" value="dut"/>
    <property type="match status" value="1"/>
</dbReference>
<dbReference type="InterPro" id="IPR036157">
    <property type="entry name" value="dUTPase-like_sf"/>
</dbReference>
<dbReference type="GO" id="GO:0046081">
    <property type="term" value="P:dUTP catabolic process"/>
    <property type="evidence" value="ECO:0007669"/>
    <property type="project" value="InterPro"/>
</dbReference>
<dbReference type="InterPro" id="IPR008181">
    <property type="entry name" value="dUTPase"/>
</dbReference>
<feature type="domain" description="dUTPase-like" evidence="8">
    <location>
        <begin position="16"/>
        <end position="146"/>
    </location>
</feature>
<keyword evidence="5 7" id="KW-0546">Nucleotide metabolism</keyword>
<evidence type="ECO:0000256" key="1">
    <source>
        <dbReference type="ARBA" id="ARBA00006581"/>
    </source>
</evidence>
<dbReference type="EMBL" id="BMJC01000008">
    <property type="protein sequence ID" value="GGB24518.1"/>
    <property type="molecule type" value="Genomic_DNA"/>
</dbReference>
<comment type="function">
    <text evidence="7">This enzyme is involved in nucleotide metabolism: it produces dUMP, the immediate precursor of thymidine nucleotides and it decreases the intracellular concentration of dUTP so that uracil cannot be incorporated into DNA.</text>
</comment>
<dbReference type="NCBIfam" id="NF001862">
    <property type="entry name" value="PRK00601.1"/>
    <property type="match status" value="1"/>
</dbReference>
<dbReference type="InterPro" id="IPR033704">
    <property type="entry name" value="dUTPase_trimeric"/>
</dbReference>
<evidence type="ECO:0000256" key="3">
    <source>
        <dbReference type="ARBA" id="ARBA00022801"/>
    </source>
</evidence>
<dbReference type="CDD" id="cd07557">
    <property type="entry name" value="trimeric_dUTPase"/>
    <property type="match status" value="1"/>
</dbReference>
<dbReference type="GO" id="GO:0006226">
    <property type="term" value="P:dUMP biosynthetic process"/>
    <property type="evidence" value="ECO:0007669"/>
    <property type="project" value="UniProtKB-UniRule"/>
</dbReference>
<dbReference type="Pfam" id="PF00692">
    <property type="entry name" value="dUTPase"/>
    <property type="match status" value="1"/>
</dbReference>
<reference evidence="9" key="2">
    <citation type="submission" date="2020-09" db="EMBL/GenBank/DDBJ databases">
        <authorList>
            <person name="Sun Q."/>
            <person name="Zhou Y."/>
        </authorList>
    </citation>
    <scope>NUCLEOTIDE SEQUENCE</scope>
    <source>
        <strain evidence="9">CGMCC 1.15448</strain>
    </source>
</reference>
<feature type="binding site" evidence="7">
    <location>
        <begin position="84"/>
        <end position="86"/>
    </location>
    <ligand>
        <name>substrate</name>
    </ligand>
</feature>
<proteinExistence type="inferred from homology"/>
<dbReference type="InterPro" id="IPR029054">
    <property type="entry name" value="dUTPase-like"/>
</dbReference>
<dbReference type="SUPFAM" id="SSF51283">
    <property type="entry name" value="dUTPase-like"/>
    <property type="match status" value="1"/>
</dbReference>
<dbReference type="PANTHER" id="PTHR11241">
    <property type="entry name" value="DEOXYURIDINE 5'-TRIPHOSPHATE NUCLEOTIDOHYDROLASE"/>
    <property type="match status" value="1"/>
</dbReference>
<evidence type="ECO:0000259" key="8">
    <source>
        <dbReference type="Pfam" id="PF00692"/>
    </source>
</evidence>
<comment type="caution">
    <text evidence="9">The sequence shown here is derived from an EMBL/GenBank/DDBJ whole genome shotgun (WGS) entry which is preliminary data.</text>
</comment>
<evidence type="ECO:0000256" key="6">
    <source>
        <dbReference type="ARBA" id="ARBA00047686"/>
    </source>
</evidence>
<comment type="catalytic activity">
    <reaction evidence="6 7">
        <text>dUTP + H2O = dUMP + diphosphate + H(+)</text>
        <dbReference type="Rhea" id="RHEA:10248"/>
        <dbReference type="ChEBI" id="CHEBI:15377"/>
        <dbReference type="ChEBI" id="CHEBI:15378"/>
        <dbReference type="ChEBI" id="CHEBI:33019"/>
        <dbReference type="ChEBI" id="CHEBI:61555"/>
        <dbReference type="ChEBI" id="CHEBI:246422"/>
        <dbReference type="EC" id="3.6.1.23"/>
    </reaction>
</comment>
<name>A0A8J2UIV0_9BACT</name>
<dbReference type="AlphaFoldDB" id="A0A8J2UIV0"/>
<dbReference type="EC" id="3.6.1.23" evidence="7"/>
<keyword evidence="4 7" id="KW-0460">Magnesium</keyword>
<organism evidence="9 10">
    <name type="scientific">Puia dinghuensis</name>
    <dbReference type="NCBI Taxonomy" id="1792502"/>
    <lineage>
        <taxon>Bacteria</taxon>
        <taxon>Pseudomonadati</taxon>
        <taxon>Bacteroidota</taxon>
        <taxon>Chitinophagia</taxon>
        <taxon>Chitinophagales</taxon>
        <taxon>Chitinophagaceae</taxon>
        <taxon>Puia</taxon>
    </lineage>
</organism>
<dbReference type="GO" id="GO:0004170">
    <property type="term" value="F:dUTP diphosphatase activity"/>
    <property type="evidence" value="ECO:0007669"/>
    <property type="project" value="UniProtKB-UniRule"/>
</dbReference>
<dbReference type="Gene3D" id="2.70.40.10">
    <property type="match status" value="1"/>
</dbReference>
<dbReference type="HAMAP" id="MF_00116">
    <property type="entry name" value="dUTPase_bact"/>
    <property type="match status" value="1"/>
</dbReference>
<sequence length="148" mass="15984">MSGKIKVKIINQSPNALPEYATEGSAGMDLRAHLDAPLVLQPLERNLVPTGLFIELPQGYEAQIRPRSGMAIKQGITCLNTPGTIDSDYRGEIKVILINLSQEAQTLHPGDRIAQMVVSPVVQIGWENVETISETARNAGGFGHTGKI</sequence>
<reference evidence="9" key="1">
    <citation type="journal article" date="2014" name="Int. J. Syst. Evol. Microbiol.">
        <title>Complete genome sequence of Corynebacterium casei LMG S-19264T (=DSM 44701T), isolated from a smear-ripened cheese.</title>
        <authorList>
            <consortium name="US DOE Joint Genome Institute (JGI-PGF)"/>
            <person name="Walter F."/>
            <person name="Albersmeier A."/>
            <person name="Kalinowski J."/>
            <person name="Ruckert C."/>
        </authorList>
    </citation>
    <scope>NUCLEOTIDE SEQUENCE</scope>
    <source>
        <strain evidence="9">CGMCC 1.15448</strain>
    </source>
</reference>
<dbReference type="FunFam" id="2.70.40.10:FF:000002">
    <property type="entry name" value="dUTP diphosphatase"/>
    <property type="match status" value="1"/>
</dbReference>
<feature type="binding site" evidence="7">
    <location>
        <begin position="67"/>
        <end position="69"/>
    </location>
    <ligand>
        <name>substrate</name>
    </ligand>
</feature>
<evidence type="ECO:0000313" key="10">
    <source>
        <dbReference type="Proteomes" id="UP000607559"/>
    </source>
</evidence>
<comment type="pathway">
    <text evidence="7">Pyrimidine metabolism; dUMP biosynthesis; dUMP from dCTP (dUTP route): step 2/2.</text>
</comment>
<evidence type="ECO:0000313" key="9">
    <source>
        <dbReference type="EMBL" id="GGB24518.1"/>
    </source>
</evidence>
<accession>A0A8J2UIV0</accession>
<evidence type="ECO:0000256" key="5">
    <source>
        <dbReference type="ARBA" id="ARBA00023080"/>
    </source>
</evidence>